<evidence type="ECO:0000259" key="1">
    <source>
        <dbReference type="Pfam" id="PF04448"/>
    </source>
</evidence>
<dbReference type="EMBL" id="VICF01000002">
    <property type="protein sequence ID" value="TQC75569.1"/>
    <property type="molecule type" value="Genomic_DNA"/>
</dbReference>
<protein>
    <submittedName>
        <fullName evidence="2">DUF551 domain-containing protein</fullName>
    </submittedName>
</protein>
<dbReference type="RefSeq" id="WP_141495732.1">
    <property type="nucleotide sequence ID" value="NZ_VICF01000002.1"/>
</dbReference>
<comment type="caution">
    <text evidence="2">The sequence shown here is derived from an EMBL/GenBank/DDBJ whole genome shotgun (WGS) entry which is preliminary data.</text>
</comment>
<dbReference type="Proteomes" id="UP000319715">
    <property type="component" value="Unassembled WGS sequence"/>
</dbReference>
<dbReference type="InterPro" id="IPR007539">
    <property type="entry name" value="DUF551"/>
</dbReference>
<reference evidence="2 3" key="1">
    <citation type="submission" date="2019-06" db="EMBL/GenBank/DDBJ databases">
        <title>Pantoea dispersa Assembly.</title>
        <authorList>
            <person name="Wang J."/>
        </authorList>
    </citation>
    <scope>NUCLEOTIDE SEQUENCE [LARGE SCALE GENOMIC DNA]</scope>
    <source>
        <strain evidence="3">bio</strain>
    </source>
</reference>
<evidence type="ECO:0000313" key="2">
    <source>
        <dbReference type="EMBL" id="TQC75569.1"/>
    </source>
</evidence>
<organism evidence="2 3">
    <name type="scientific">Pantoea dispersa</name>
    <dbReference type="NCBI Taxonomy" id="59814"/>
    <lineage>
        <taxon>Bacteria</taxon>
        <taxon>Pseudomonadati</taxon>
        <taxon>Pseudomonadota</taxon>
        <taxon>Gammaproteobacteria</taxon>
        <taxon>Enterobacterales</taxon>
        <taxon>Erwiniaceae</taxon>
        <taxon>Pantoea</taxon>
    </lineage>
</organism>
<evidence type="ECO:0000313" key="3">
    <source>
        <dbReference type="Proteomes" id="UP000319715"/>
    </source>
</evidence>
<dbReference type="Pfam" id="PF04448">
    <property type="entry name" value="DUF551"/>
    <property type="match status" value="1"/>
</dbReference>
<accession>A0ABY3A2Q3</accession>
<sequence>MSEWIKCSERMPEVGQEVILFNGLVRSGYYYTEYGDFSDVTEDVFTIGDATHWQPLPSPPEDV</sequence>
<proteinExistence type="predicted"/>
<keyword evidence="3" id="KW-1185">Reference proteome</keyword>
<feature type="domain" description="DUF551" evidence="1">
    <location>
        <begin position="3"/>
        <end position="61"/>
    </location>
</feature>
<name>A0ABY3A2Q3_9GAMM</name>
<gene>
    <name evidence="2" type="ORF">FK492_06515</name>
</gene>